<gene>
    <name evidence="1" type="ORF">CU100_08840</name>
</gene>
<dbReference type="EMBL" id="PGGN01000002">
    <property type="protein sequence ID" value="PSH57805.1"/>
    <property type="molecule type" value="Genomic_DNA"/>
</dbReference>
<keyword evidence="2" id="KW-1185">Reference proteome</keyword>
<evidence type="ECO:0000313" key="2">
    <source>
        <dbReference type="Proteomes" id="UP000241158"/>
    </source>
</evidence>
<comment type="caution">
    <text evidence="1">The sequence shown here is derived from an EMBL/GenBank/DDBJ whole genome shotgun (WGS) entry which is preliminary data.</text>
</comment>
<reference evidence="2" key="1">
    <citation type="submission" date="2017-11" db="EMBL/GenBank/DDBJ databases">
        <authorList>
            <person name="Kuznetsova I."/>
            <person name="Sazanova A."/>
            <person name="Chirak E."/>
            <person name="Safronova V."/>
            <person name="Willems A."/>
        </authorList>
    </citation>
    <scope>NUCLEOTIDE SEQUENCE [LARGE SCALE GENOMIC DNA]</scope>
    <source>
        <strain evidence="2">PEPV15</strain>
    </source>
</reference>
<dbReference type="AlphaFoldDB" id="A0A2P7AUC1"/>
<name>A0A2P7AUC1_9HYPH</name>
<sequence length="77" mass="8814">MGLSIQVLRRRTRTRTPAIFMISKINIERASDVIRRSYLPLMKQMNQAPAFSGDIISASNLFDRLTPAKYNFPALLM</sequence>
<dbReference type="Proteomes" id="UP000241158">
    <property type="component" value="Unassembled WGS sequence"/>
</dbReference>
<evidence type="ECO:0000313" key="1">
    <source>
        <dbReference type="EMBL" id="PSH57805.1"/>
    </source>
</evidence>
<organism evidence="1 2">
    <name type="scientific">Phyllobacterium endophyticum</name>
    <dbReference type="NCBI Taxonomy" id="1149773"/>
    <lineage>
        <taxon>Bacteria</taxon>
        <taxon>Pseudomonadati</taxon>
        <taxon>Pseudomonadota</taxon>
        <taxon>Alphaproteobacteria</taxon>
        <taxon>Hyphomicrobiales</taxon>
        <taxon>Phyllobacteriaceae</taxon>
        <taxon>Phyllobacterium</taxon>
    </lineage>
</organism>
<accession>A0A2P7AUC1</accession>
<protein>
    <submittedName>
        <fullName evidence="1">Uncharacterized protein</fullName>
    </submittedName>
</protein>
<proteinExistence type="predicted"/>